<dbReference type="SMART" id="SM00073">
    <property type="entry name" value="HPT"/>
    <property type="match status" value="1"/>
</dbReference>
<dbReference type="Pfam" id="PF01627">
    <property type="entry name" value="Hpt"/>
    <property type="match status" value="1"/>
</dbReference>
<dbReference type="GO" id="GO:0004672">
    <property type="term" value="F:protein kinase activity"/>
    <property type="evidence" value="ECO:0007669"/>
    <property type="project" value="UniProtKB-ARBA"/>
</dbReference>
<dbReference type="PROSITE" id="PS50894">
    <property type="entry name" value="HPT"/>
    <property type="match status" value="1"/>
</dbReference>
<dbReference type="SUPFAM" id="SSF47226">
    <property type="entry name" value="Histidine-containing phosphotransfer domain, HPT domain"/>
    <property type="match status" value="1"/>
</dbReference>
<name>A0AA48GUI8_9BACT</name>
<protein>
    <recommendedName>
        <fullName evidence="2">HPt domain-containing protein</fullName>
    </recommendedName>
</protein>
<dbReference type="RefSeq" id="WP_316413299.1">
    <property type="nucleotide sequence ID" value="NZ_AP027080.1"/>
</dbReference>
<dbReference type="KEGG" id="msil:METEAL_37990"/>
<dbReference type="InterPro" id="IPR036641">
    <property type="entry name" value="HPT_dom_sf"/>
</dbReference>
<accession>A0AA48GUI8</accession>
<evidence type="ECO:0000259" key="2">
    <source>
        <dbReference type="PROSITE" id="PS50894"/>
    </source>
</evidence>
<keyword evidence="4" id="KW-1185">Reference proteome</keyword>
<sequence length="135" mass="13879">MATDPDSGLRGEDPADSRLDLDVMDQLLGLDDGEVGLLEEMLGLYKEDTPGRIEAIGVALAEGDMAEMADVAHAVKGSAGTMGAPKVRAVAALLEGGGRQGKWEAPAGELLERLKAAYGESVAALEAFVAARKAG</sequence>
<proteinExistence type="predicted"/>
<dbReference type="Proteomes" id="UP001238179">
    <property type="component" value="Chromosome"/>
</dbReference>
<dbReference type="Gene3D" id="1.20.120.160">
    <property type="entry name" value="HPT domain"/>
    <property type="match status" value="1"/>
</dbReference>
<dbReference type="GO" id="GO:0000160">
    <property type="term" value="P:phosphorelay signal transduction system"/>
    <property type="evidence" value="ECO:0007669"/>
    <property type="project" value="InterPro"/>
</dbReference>
<feature type="domain" description="HPt" evidence="2">
    <location>
        <begin position="34"/>
        <end position="128"/>
    </location>
</feature>
<reference evidence="4" key="1">
    <citation type="journal article" date="2023" name="Int. J. Syst. Evol. Microbiol.">
        <title>Mesoterricola silvestris gen. nov., sp. nov., Mesoterricola sediminis sp. nov., Geothrix oryzae sp. nov., Geothrix edaphica sp. nov., Geothrix rubra sp. nov., and Geothrix limicola sp. nov., six novel members of Acidobacteriota isolated from soils.</title>
        <authorList>
            <person name="Itoh H."/>
            <person name="Sugisawa Y."/>
            <person name="Mise K."/>
            <person name="Xu Z."/>
            <person name="Kuniyasu M."/>
            <person name="Ushijima N."/>
            <person name="Kawano K."/>
            <person name="Kobayashi E."/>
            <person name="Shiratori Y."/>
            <person name="Masuda Y."/>
            <person name="Senoo K."/>
        </authorList>
    </citation>
    <scope>NUCLEOTIDE SEQUENCE [LARGE SCALE GENOMIC DNA]</scope>
    <source>
        <strain evidence="4">W79</strain>
    </source>
</reference>
<evidence type="ECO:0000256" key="1">
    <source>
        <dbReference type="PROSITE-ProRule" id="PRU00110"/>
    </source>
</evidence>
<dbReference type="AlphaFoldDB" id="A0AA48GUI8"/>
<feature type="modified residue" description="Phosphohistidine" evidence="1">
    <location>
        <position position="73"/>
    </location>
</feature>
<evidence type="ECO:0000313" key="3">
    <source>
        <dbReference type="EMBL" id="BDU74625.1"/>
    </source>
</evidence>
<organism evidence="3 4">
    <name type="scientific">Mesoterricola silvestris</name>
    <dbReference type="NCBI Taxonomy" id="2927979"/>
    <lineage>
        <taxon>Bacteria</taxon>
        <taxon>Pseudomonadati</taxon>
        <taxon>Acidobacteriota</taxon>
        <taxon>Holophagae</taxon>
        <taxon>Holophagales</taxon>
        <taxon>Holophagaceae</taxon>
        <taxon>Mesoterricola</taxon>
    </lineage>
</organism>
<dbReference type="InterPro" id="IPR008207">
    <property type="entry name" value="Sig_transdc_His_kin_Hpt_dom"/>
</dbReference>
<keyword evidence="1" id="KW-0597">Phosphoprotein</keyword>
<dbReference type="CDD" id="cd00088">
    <property type="entry name" value="HPT"/>
    <property type="match status" value="1"/>
</dbReference>
<gene>
    <name evidence="3" type="ORF">METEAL_37990</name>
</gene>
<dbReference type="EMBL" id="AP027080">
    <property type="protein sequence ID" value="BDU74625.1"/>
    <property type="molecule type" value="Genomic_DNA"/>
</dbReference>
<evidence type="ECO:0000313" key="4">
    <source>
        <dbReference type="Proteomes" id="UP001238179"/>
    </source>
</evidence>